<dbReference type="InterPro" id="IPR029058">
    <property type="entry name" value="AB_hydrolase_fold"/>
</dbReference>
<dbReference type="InterPro" id="IPR000073">
    <property type="entry name" value="AB_hydrolase_1"/>
</dbReference>
<feature type="domain" description="AB hydrolase-1" evidence="1">
    <location>
        <begin position="33"/>
        <end position="281"/>
    </location>
</feature>
<proteinExistence type="predicted"/>
<dbReference type="InterPro" id="IPR050266">
    <property type="entry name" value="AB_hydrolase_sf"/>
</dbReference>
<evidence type="ECO:0000313" key="2">
    <source>
        <dbReference type="EMBL" id="KAF2094899.1"/>
    </source>
</evidence>
<dbReference type="GO" id="GO:0047372">
    <property type="term" value="F:monoacylglycerol lipase activity"/>
    <property type="evidence" value="ECO:0007669"/>
    <property type="project" value="TreeGrafter"/>
</dbReference>
<dbReference type="SUPFAM" id="SSF53474">
    <property type="entry name" value="alpha/beta-Hydrolases"/>
    <property type="match status" value="1"/>
</dbReference>
<accession>A0A9P4M6J5</accession>
<organism evidence="2 3">
    <name type="scientific">Rhizodiscina lignyota</name>
    <dbReference type="NCBI Taxonomy" id="1504668"/>
    <lineage>
        <taxon>Eukaryota</taxon>
        <taxon>Fungi</taxon>
        <taxon>Dikarya</taxon>
        <taxon>Ascomycota</taxon>
        <taxon>Pezizomycotina</taxon>
        <taxon>Dothideomycetes</taxon>
        <taxon>Pleosporomycetidae</taxon>
        <taxon>Aulographales</taxon>
        <taxon>Rhizodiscinaceae</taxon>
        <taxon>Rhizodiscina</taxon>
    </lineage>
</organism>
<gene>
    <name evidence="2" type="ORF">NA57DRAFT_68427</name>
</gene>
<dbReference type="Pfam" id="PF00561">
    <property type="entry name" value="Abhydrolase_1"/>
    <property type="match status" value="1"/>
</dbReference>
<dbReference type="Gene3D" id="3.40.50.1820">
    <property type="entry name" value="alpha/beta hydrolase"/>
    <property type="match status" value="1"/>
</dbReference>
<keyword evidence="3" id="KW-1185">Reference proteome</keyword>
<dbReference type="EMBL" id="ML978133">
    <property type="protein sequence ID" value="KAF2094899.1"/>
    <property type="molecule type" value="Genomic_DNA"/>
</dbReference>
<dbReference type="PANTHER" id="PTHR43798">
    <property type="entry name" value="MONOACYLGLYCEROL LIPASE"/>
    <property type="match status" value="1"/>
</dbReference>
<reference evidence="2" key="1">
    <citation type="journal article" date="2020" name="Stud. Mycol.">
        <title>101 Dothideomycetes genomes: a test case for predicting lifestyles and emergence of pathogens.</title>
        <authorList>
            <person name="Haridas S."/>
            <person name="Albert R."/>
            <person name="Binder M."/>
            <person name="Bloem J."/>
            <person name="Labutti K."/>
            <person name="Salamov A."/>
            <person name="Andreopoulos B."/>
            <person name="Baker S."/>
            <person name="Barry K."/>
            <person name="Bills G."/>
            <person name="Bluhm B."/>
            <person name="Cannon C."/>
            <person name="Castanera R."/>
            <person name="Culley D."/>
            <person name="Daum C."/>
            <person name="Ezra D."/>
            <person name="Gonzalez J."/>
            <person name="Henrissat B."/>
            <person name="Kuo A."/>
            <person name="Liang C."/>
            <person name="Lipzen A."/>
            <person name="Lutzoni F."/>
            <person name="Magnuson J."/>
            <person name="Mondo S."/>
            <person name="Nolan M."/>
            <person name="Ohm R."/>
            <person name="Pangilinan J."/>
            <person name="Park H.-J."/>
            <person name="Ramirez L."/>
            <person name="Alfaro M."/>
            <person name="Sun H."/>
            <person name="Tritt A."/>
            <person name="Yoshinaga Y."/>
            <person name="Zwiers L.-H."/>
            <person name="Turgeon B."/>
            <person name="Goodwin S."/>
            <person name="Spatafora J."/>
            <person name="Crous P."/>
            <person name="Grigoriev I."/>
        </authorList>
    </citation>
    <scope>NUCLEOTIDE SEQUENCE</scope>
    <source>
        <strain evidence="2">CBS 133067</strain>
    </source>
</reference>
<dbReference type="GO" id="GO:0016020">
    <property type="term" value="C:membrane"/>
    <property type="evidence" value="ECO:0007669"/>
    <property type="project" value="TreeGrafter"/>
</dbReference>
<evidence type="ECO:0000313" key="3">
    <source>
        <dbReference type="Proteomes" id="UP000799772"/>
    </source>
</evidence>
<dbReference type="OrthoDB" id="19657at2759"/>
<name>A0A9P4M6J5_9PEZI</name>
<dbReference type="GO" id="GO:0046464">
    <property type="term" value="P:acylglycerol catabolic process"/>
    <property type="evidence" value="ECO:0007669"/>
    <property type="project" value="TreeGrafter"/>
</dbReference>
<dbReference type="PANTHER" id="PTHR43798:SF33">
    <property type="entry name" value="HYDROLASE, PUTATIVE (AFU_ORTHOLOGUE AFUA_2G14860)-RELATED"/>
    <property type="match status" value="1"/>
</dbReference>
<protein>
    <submittedName>
        <fullName evidence="2">Alpha/beta-hydrolase</fullName>
    </submittedName>
</protein>
<evidence type="ECO:0000259" key="1">
    <source>
        <dbReference type="Pfam" id="PF00561"/>
    </source>
</evidence>
<sequence>MPNTKTVTVPHLFGTDAAYQMPRPYDPSKPTCVLINSFTMTSDLYAAQYQNKDLLDAMNIVAIEPYGHGQTRTSTPTFTYWDTAIMVFQVLDALGIQGKIFALGTSQGGWIVVRMALLQPHRVAGIIPLGTSLDYESDRSRELGNFDCLGTLTQPIADLQSPTPTPDFVISEEFRKFPIFTGFGQDINSSAVEFWNKELMQNYSGDEGRLRLKECCINLRDRDGMHNRLPEVRCPVLWMHGDKDAAYSVQNAQEEIKLFVNAKEAKLQVVNGGQHYLSASHPDIRRSDNAYAFSPAPKPRW</sequence>
<dbReference type="AlphaFoldDB" id="A0A9P4M6J5"/>
<comment type="caution">
    <text evidence="2">The sequence shown here is derived from an EMBL/GenBank/DDBJ whole genome shotgun (WGS) entry which is preliminary data.</text>
</comment>
<dbReference type="Proteomes" id="UP000799772">
    <property type="component" value="Unassembled WGS sequence"/>
</dbReference>